<dbReference type="EMBL" id="CAJPWZ010000741">
    <property type="protein sequence ID" value="CAG2200275.1"/>
    <property type="molecule type" value="Genomic_DNA"/>
</dbReference>
<sequence>MQLKDEEFLHVLGQFFIGSLLIYPVLPSSKICPRNYIRRISDDLKEYCCRKVEKNCIAGTFVQKCSNDLGKDMCKPCPDDTWIADETNSDLPFQCEEYSCHLGAKRVNYLSTSGCSLPCVCDTTNNFYGLDSCNCKVFSGNCKPGTTLSINGTCLSVRIAEDIFTVKPDESVYIPKPIITDNHEENKKTAYNENVPNVDIPRTTSTVIDSTKISSFENKTRMIRESSSSQESPNSQDDKDLTDVMITDCTYVKSTDSGISLLTTSSQDPTEKRVQDESPLTAITPFRDKQVAFVFPIPQNPAELDQTTVPLLATYSNETPFMALSTSSRDYIIQQRPELLLR</sequence>
<gene>
    <name evidence="2" type="ORF">MEDL_14945</name>
</gene>
<dbReference type="OrthoDB" id="6142888at2759"/>
<name>A0A8S3QXB6_MYTED</name>
<feature type="compositionally biased region" description="Low complexity" evidence="1">
    <location>
        <begin position="225"/>
        <end position="235"/>
    </location>
</feature>
<protein>
    <submittedName>
        <fullName evidence="2">Uncharacterized protein</fullName>
    </submittedName>
</protein>
<evidence type="ECO:0000256" key="1">
    <source>
        <dbReference type="SAM" id="MobiDB-lite"/>
    </source>
</evidence>
<dbReference type="Proteomes" id="UP000683360">
    <property type="component" value="Unassembled WGS sequence"/>
</dbReference>
<keyword evidence="3" id="KW-1185">Reference proteome</keyword>
<feature type="region of interest" description="Disordered" evidence="1">
    <location>
        <begin position="218"/>
        <end position="241"/>
    </location>
</feature>
<organism evidence="2 3">
    <name type="scientific">Mytilus edulis</name>
    <name type="common">Blue mussel</name>
    <dbReference type="NCBI Taxonomy" id="6550"/>
    <lineage>
        <taxon>Eukaryota</taxon>
        <taxon>Metazoa</taxon>
        <taxon>Spiralia</taxon>
        <taxon>Lophotrochozoa</taxon>
        <taxon>Mollusca</taxon>
        <taxon>Bivalvia</taxon>
        <taxon>Autobranchia</taxon>
        <taxon>Pteriomorphia</taxon>
        <taxon>Mytilida</taxon>
        <taxon>Mytiloidea</taxon>
        <taxon>Mytilidae</taxon>
        <taxon>Mytilinae</taxon>
        <taxon>Mytilus</taxon>
    </lineage>
</organism>
<evidence type="ECO:0000313" key="3">
    <source>
        <dbReference type="Proteomes" id="UP000683360"/>
    </source>
</evidence>
<proteinExistence type="predicted"/>
<comment type="caution">
    <text evidence="2">The sequence shown here is derived from an EMBL/GenBank/DDBJ whole genome shotgun (WGS) entry which is preliminary data.</text>
</comment>
<reference evidence="2" key="1">
    <citation type="submission" date="2021-03" db="EMBL/GenBank/DDBJ databases">
        <authorList>
            <person name="Bekaert M."/>
        </authorList>
    </citation>
    <scope>NUCLEOTIDE SEQUENCE</scope>
</reference>
<accession>A0A8S3QXB6</accession>
<dbReference type="AlphaFoldDB" id="A0A8S3QXB6"/>
<evidence type="ECO:0000313" key="2">
    <source>
        <dbReference type="EMBL" id="CAG2200275.1"/>
    </source>
</evidence>